<accession>A0A5B9PFC7</accession>
<evidence type="ECO:0000313" key="1">
    <source>
        <dbReference type="EMBL" id="QEG23890.1"/>
    </source>
</evidence>
<dbReference type="AlphaFoldDB" id="A0A5B9PFC7"/>
<dbReference type="STRING" id="980251.GCA_001642875_00191"/>
<dbReference type="OrthoDB" id="8451856at2"/>
<gene>
    <name evidence="1" type="ORF">MFFC18_37940</name>
</gene>
<keyword evidence="2" id="KW-1185">Reference proteome</keyword>
<name>A0A5B9PFC7_9BACT</name>
<sequence length="119" mass="13311">MNEPDESKKSEIEFHFLKSNQFRSIHCDGIFGGVGGDGNLHLTVYSERSAIPKLLVMETQDGVLTKELRREGKTGVIRDVEANLVLGLDTAVELSKWLQERLEAAAKDGLIERNEDLNE</sequence>
<evidence type="ECO:0000313" key="2">
    <source>
        <dbReference type="Proteomes" id="UP000322214"/>
    </source>
</evidence>
<dbReference type="EMBL" id="CP042912">
    <property type="protein sequence ID" value="QEG23890.1"/>
    <property type="molecule type" value="Genomic_DNA"/>
</dbReference>
<reference evidence="1 2" key="1">
    <citation type="submission" date="2019-08" db="EMBL/GenBank/DDBJ databases">
        <title>Deep-cultivation of Planctomycetes and their phenomic and genomic characterization uncovers novel biology.</title>
        <authorList>
            <person name="Wiegand S."/>
            <person name="Jogler M."/>
            <person name="Boedeker C."/>
            <person name="Pinto D."/>
            <person name="Vollmers J."/>
            <person name="Rivas-Marin E."/>
            <person name="Kohn T."/>
            <person name="Peeters S.H."/>
            <person name="Heuer A."/>
            <person name="Rast P."/>
            <person name="Oberbeckmann S."/>
            <person name="Bunk B."/>
            <person name="Jeske O."/>
            <person name="Meyerdierks A."/>
            <person name="Storesund J.E."/>
            <person name="Kallscheuer N."/>
            <person name="Luecker S."/>
            <person name="Lage O.M."/>
            <person name="Pohl T."/>
            <person name="Merkel B.J."/>
            <person name="Hornburger P."/>
            <person name="Mueller R.-W."/>
            <person name="Bruemmer F."/>
            <person name="Labrenz M."/>
            <person name="Spormann A.M."/>
            <person name="Op den Camp H."/>
            <person name="Overmann J."/>
            <person name="Amann R."/>
            <person name="Jetten M.S.M."/>
            <person name="Mascher T."/>
            <person name="Medema M.H."/>
            <person name="Devos D.P."/>
            <person name="Kaster A.-K."/>
            <person name="Ovreas L."/>
            <person name="Rohde M."/>
            <person name="Galperin M.Y."/>
            <person name="Jogler C."/>
        </authorList>
    </citation>
    <scope>NUCLEOTIDE SEQUENCE [LARGE SCALE GENOMIC DNA]</scope>
    <source>
        <strain evidence="1 2">FC18</strain>
    </source>
</reference>
<proteinExistence type="predicted"/>
<protein>
    <submittedName>
        <fullName evidence="1">Uncharacterized protein</fullName>
    </submittedName>
</protein>
<organism evidence="1 2">
    <name type="scientific">Mariniblastus fucicola</name>
    <dbReference type="NCBI Taxonomy" id="980251"/>
    <lineage>
        <taxon>Bacteria</taxon>
        <taxon>Pseudomonadati</taxon>
        <taxon>Planctomycetota</taxon>
        <taxon>Planctomycetia</taxon>
        <taxon>Pirellulales</taxon>
        <taxon>Pirellulaceae</taxon>
        <taxon>Mariniblastus</taxon>
    </lineage>
</organism>
<dbReference type="KEGG" id="mff:MFFC18_37940"/>
<dbReference type="Proteomes" id="UP000322214">
    <property type="component" value="Chromosome"/>
</dbReference>
<dbReference type="RefSeq" id="WP_075082989.1">
    <property type="nucleotide sequence ID" value="NZ_CP042912.1"/>
</dbReference>